<dbReference type="InterPro" id="IPR006582">
    <property type="entry name" value="MD_domain"/>
</dbReference>
<reference evidence="4" key="1">
    <citation type="submission" date="2010-08" db="EMBL/GenBank/DDBJ databases">
        <authorList>
            <consortium name="Caenorhabditis japonica Sequencing Consortium"/>
            <person name="Wilson R.K."/>
        </authorList>
    </citation>
    <scope>NUCLEOTIDE SEQUENCE [LARGE SCALE GENOMIC DNA]</scope>
    <source>
        <strain evidence="4">DF5081</strain>
    </source>
</reference>
<comment type="caution">
    <text evidence="1">Lacks conserved residue(s) required for the propagation of feature annotation.</text>
</comment>
<protein>
    <recommendedName>
        <fullName evidence="2">EGF-like domain-containing protein</fullName>
    </recommendedName>
</protein>
<keyword evidence="1" id="KW-0245">EGF-like domain</keyword>
<dbReference type="PROSITE" id="PS50026">
    <property type="entry name" value="EGF_3"/>
    <property type="match status" value="2"/>
</dbReference>
<reference evidence="3" key="2">
    <citation type="submission" date="2022-06" db="UniProtKB">
        <authorList>
            <consortium name="EnsemblMetazoa"/>
        </authorList>
    </citation>
    <scope>IDENTIFICATION</scope>
    <source>
        <strain evidence="3">DF5081</strain>
    </source>
</reference>
<proteinExistence type="predicted"/>
<name>A0A8R1DTW8_CAEJA</name>
<dbReference type="PROSITE" id="PS00022">
    <property type="entry name" value="EGF_1"/>
    <property type="match status" value="2"/>
</dbReference>
<feature type="disulfide bond" evidence="1">
    <location>
        <begin position="376"/>
        <end position="385"/>
    </location>
</feature>
<dbReference type="PANTHER" id="PTHR47324">
    <property type="entry name" value="PROTEIN IRG-7-RELATED"/>
    <property type="match status" value="1"/>
</dbReference>
<dbReference type="InterPro" id="IPR000742">
    <property type="entry name" value="EGF"/>
</dbReference>
<dbReference type="EnsemblMetazoa" id="CJA11603.1">
    <property type="protein sequence ID" value="CJA11603.1"/>
    <property type="gene ID" value="WBGene00130807"/>
</dbReference>
<dbReference type="CDD" id="cd00054">
    <property type="entry name" value="EGF_CA"/>
    <property type="match status" value="1"/>
</dbReference>
<feature type="domain" description="EGF-like" evidence="2">
    <location>
        <begin position="828"/>
        <end position="860"/>
    </location>
</feature>
<feature type="disulfide bond" evidence="1">
    <location>
        <begin position="850"/>
        <end position="859"/>
    </location>
</feature>
<keyword evidence="4" id="KW-1185">Reference proteome</keyword>
<organism evidence="3 4">
    <name type="scientific">Caenorhabditis japonica</name>
    <dbReference type="NCBI Taxonomy" id="281687"/>
    <lineage>
        <taxon>Eukaryota</taxon>
        <taxon>Metazoa</taxon>
        <taxon>Ecdysozoa</taxon>
        <taxon>Nematoda</taxon>
        <taxon>Chromadorea</taxon>
        <taxon>Rhabditida</taxon>
        <taxon>Rhabditina</taxon>
        <taxon>Rhabditomorpha</taxon>
        <taxon>Rhabditoidea</taxon>
        <taxon>Rhabditidae</taxon>
        <taxon>Peloderinae</taxon>
        <taxon>Caenorhabditis</taxon>
    </lineage>
</organism>
<feature type="domain" description="EGF-like" evidence="2">
    <location>
        <begin position="354"/>
        <end position="386"/>
    </location>
</feature>
<accession>A0A8R1DTW8</accession>
<dbReference type="PANTHER" id="PTHR47324:SF3">
    <property type="entry name" value="EGF-LIKE DOMAIN-CONTAINING PROTEIN"/>
    <property type="match status" value="1"/>
</dbReference>
<evidence type="ECO:0000256" key="1">
    <source>
        <dbReference type="PROSITE-ProRule" id="PRU00076"/>
    </source>
</evidence>
<dbReference type="SMART" id="SM00604">
    <property type="entry name" value="MD"/>
    <property type="match status" value="1"/>
</dbReference>
<sequence>MVFSYSPNATQPGLFALETTLRSMDYDKSSIFFFTDSASSLVENTMNFTDIVKTAVERQIEISIVIIPPYGSTDFCLDFGSYEIYEILAQQTGGNFLNFCQKYTSIVDPVYNFIASYGSNHHHNEVVAYQTVSDCSAVTLDIYLSSLASNAFVVITSPTIQNFTAQVTDSNTGAQQTLIPNSRYVPFFTSYQIKQDSKSSLKYQLKVVGGVKEQCFVRVTERSQFSAYLGFSPDPSTDRYSPDLTYATHQQPVIHLSSTLQSEPDIQISTFDNTGNIVFSSKFTKRTSGCKYEYIANGEMTCQSAGDTFTTEVLITTNEVTIQRTQRAFCSDLVGCLNGGIMLGGSCQCVNGYGSFHCEVPTCQNGGVVDNFKCDCQTGYDGDTCQYISCNDWNFVETHDPREYNFQQIVFVVEVNTKNMSFADAYLYKNIQSFVDATDDLKVPKQYTLITFDDQNIRTVASTTNKDQIVNAFLNDIPVSLNAPTQVKGLEAINTAYSTLLDLPGIVYVFGATDPFTNVAAAKQRFGVQVNIVWFSTETNNLNPANVNHYYTAIAKQSNGRVLPISPLDTVSMLSSLAATVKENQLILDEAAENCNSGVNFKFPVGSLATTLTLVATGTGISVTVTDENSNNVDLKNSSTFTDANTLIRTINTANHNGGTWNVVVKGTSSCYLQARVNSPLQVIPRFTNDKGQDFGSGTPRVGAGNNASSFITFRIMDSYNSNSNNFGSSITTIEFVDTDPLYPWKTTTNAKNSTVLPRDPVGCASQFVTPILTWTSTNMKFVVRGKDAKNNSFQRTFFFNKNANKSDCINGSTVDNYGFCQCDANHFGDLCQLRKCTNGGISAYGLCDCPNGYYGDYCEKYISA</sequence>
<evidence type="ECO:0000259" key="2">
    <source>
        <dbReference type="PROSITE" id="PS50026"/>
    </source>
</evidence>
<dbReference type="PROSITE" id="PS01186">
    <property type="entry name" value="EGF_2"/>
    <property type="match status" value="2"/>
</dbReference>
<dbReference type="Proteomes" id="UP000005237">
    <property type="component" value="Unassembled WGS sequence"/>
</dbReference>
<dbReference type="Gene3D" id="2.10.25.10">
    <property type="entry name" value="Laminin"/>
    <property type="match status" value="2"/>
</dbReference>
<dbReference type="AlphaFoldDB" id="A0A8R1DTW8"/>
<evidence type="ECO:0000313" key="4">
    <source>
        <dbReference type="Proteomes" id="UP000005237"/>
    </source>
</evidence>
<keyword evidence="1" id="KW-1015">Disulfide bond</keyword>
<dbReference type="InterPro" id="IPR053295">
    <property type="entry name" value="Innate_immunity_reg"/>
</dbReference>
<evidence type="ECO:0000313" key="3">
    <source>
        <dbReference type="EnsemblMetazoa" id="CJA11603.1"/>
    </source>
</evidence>